<proteinExistence type="inferred from homology"/>
<dbReference type="PANTHER" id="PTHR33653:SF1">
    <property type="entry name" value="RIBONUCLEASE VAPC2"/>
    <property type="match status" value="1"/>
</dbReference>
<evidence type="ECO:0000256" key="5">
    <source>
        <dbReference type="ARBA" id="ARBA00022801"/>
    </source>
</evidence>
<evidence type="ECO:0000256" key="3">
    <source>
        <dbReference type="ARBA" id="ARBA00022722"/>
    </source>
</evidence>
<comment type="caution">
    <text evidence="10">The sequence shown here is derived from an EMBL/GenBank/DDBJ whole genome shotgun (WGS) entry which is preliminary data.</text>
</comment>
<dbReference type="Proteomes" id="UP000308000">
    <property type="component" value="Unassembled WGS sequence"/>
</dbReference>
<comment type="cofactor">
    <cofactor evidence="1">
        <name>Mg(2+)</name>
        <dbReference type="ChEBI" id="CHEBI:18420"/>
    </cofactor>
</comment>
<dbReference type="GO" id="GO:0046872">
    <property type="term" value="F:metal ion binding"/>
    <property type="evidence" value="ECO:0007669"/>
    <property type="project" value="UniProtKB-KW"/>
</dbReference>
<evidence type="ECO:0000256" key="2">
    <source>
        <dbReference type="ARBA" id="ARBA00022649"/>
    </source>
</evidence>
<gene>
    <name evidence="10" type="ORF">FCS05_11550</name>
    <name evidence="9" type="ORF">HNQ10_001875</name>
</gene>
<dbReference type="Pfam" id="PF01850">
    <property type="entry name" value="PIN"/>
    <property type="match status" value="1"/>
</dbReference>
<name>A0AAJ5F3W8_9DEIO</name>
<dbReference type="InterPro" id="IPR050556">
    <property type="entry name" value="Type_II_TA_system_RNase"/>
</dbReference>
<keyword evidence="2" id="KW-1277">Toxin-antitoxin system</keyword>
<evidence type="ECO:0000256" key="4">
    <source>
        <dbReference type="ARBA" id="ARBA00022723"/>
    </source>
</evidence>
<evidence type="ECO:0000259" key="8">
    <source>
        <dbReference type="Pfam" id="PF01850"/>
    </source>
</evidence>
<dbReference type="EMBL" id="JACHFV010000006">
    <property type="protein sequence ID" value="MBB5295049.1"/>
    <property type="molecule type" value="Genomic_DNA"/>
</dbReference>
<sequence length="140" mass="15474">MPYLLDTHTVSETAKLRSNPGLMAFLSSVPLSETYLSAVTAGEIEYGVERLSDPVRRAQLRVWANRLLDQEYRGRVLPVTKEVMATWAQLVLRSGKTPGQLPRMDSLLAATALHHGLTLVTCNTADFEALGVPLLNPWET</sequence>
<organism evidence="10 11">
    <name type="scientific">Deinococcus metallilatus</name>
    <dbReference type="NCBI Taxonomy" id="1211322"/>
    <lineage>
        <taxon>Bacteria</taxon>
        <taxon>Thermotogati</taxon>
        <taxon>Deinococcota</taxon>
        <taxon>Deinococci</taxon>
        <taxon>Deinococcales</taxon>
        <taxon>Deinococcaceae</taxon>
        <taxon>Deinococcus</taxon>
    </lineage>
</organism>
<evidence type="ECO:0000256" key="7">
    <source>
        <dbReference type="ARBA" id="ARBA00038093"/>
    </source>
</evidence>
<dbReference type="GO" id="GO:0004518">
    <property type="term" value="F:nuclease activity"/>
    <property type="evidence" value="ECO:0007669"/>
    <property type="project" value="UniProtKB-KW"/>
</dbReference>
<dbReference type="InterPro" id="IPR029060">
    <property type="entry name" value="PIN-like_dom_sf"/>
</dbReference>
<keyword evidence="12" id="KW-1185">Reference proteome</keyword>
<accession>A0AAJ5F3W8</accession>
<keyword evidence="5" id="KW-0378">Hydrolase</keyword>
<dbReference type="AlphaFoldDB" id="A0AAJ5F3W8"/>
<keyword evidence="3" id="KW-0540">Nuclease</keyword>
<reference evidence="9 12" key="2">
    <citation type="submission" date="2020-08" db="EMBL/GenBank/DDBJ databases">
        <title>Genomic Encyclopedia of Type Strains, Phase IV (KMG-IV): sequencing the most valuable type-strain genomes for metagenomic binning, comparative biology and taxonomic classification.</title>
        <authorList>
            <person name="Goeker M."/>
        </authorList>
    </citation>
    <scope>NUCLEOTIDE SEQUENCE [LARGE SCALE GENOMIC DNA]</scope>
    <source>
        <strain evidence="9 12">DSM 105434</strain>
    </source>
</reference>
<dbReference type="CDD" id="cd18746">
    <property type="entry name" value="PIN_VapC4-5_FitB-like"/>
    <property type="match status" value="1"/>
</dbReference>
<evidence type="ECO:0000313" key="11">
    <source>
        <dbReference type="Proteomes" id="UP000308000"/>
    </source>
</evidence>
<evidence type="ECO:0000256" key="6">
    <source>
        <dbReference type="ARBA" id="ARBA00022842"/>
    </source>
</evidence>
<dbReference type="Proteomes" id="UP000536909">
    <property type="component" value="Unassembled WGS sequence"/>
</dbReference>
<keyword evidence="4" id="KW-0479">Metal-binding</keyword>
<evidence type="ECO:0000313" key="9">
    <source>
        <dbReference type="EMBL" id="MBB5295049.1"/>
    </source>
</evidence>
<comment type="similarity">
    <text evidence="7">Belongs to the PINc/VapC protein family.</text>
</comment>
<dbReference type="PANTHER" id="PTHR33653">
    <property type="entry name" value="RIBONUCLEASE VAPC2"/>
    <property type="match status" value="1"/>
</dbReference>
<protein>
    <submittedName>
        <fullName evidence="10">Type II toxin-antitoxin system VapC family toxin</fullName>
    </submittedName>
</protein>
<reference evidence="10 11" key="1">
    <citation type="submission" date="2019-04" db="EMBL/GenBank/DDBJ databases">
        <title>Deinococcus metalilatus MA1002 mutant No.5.</title>
        <authorList>
            <person name="Park W."/>
            <person name="Park C."/>
        </authorList>
    </citation>
    <scope>NUCLEOTIDE SEQUENCE [LARGE SCALE GENOMIC DNA]</scope>
    <source>
        <strain evidence="10 11">MA1002-m5</strain>
    </source>
</reference>
<dbReference type="EMBL" id="VBRC01000007">
    <property type="protein sequence ID" value="TLK26620.1"/>
    <property type="molecule type" value="Genomic_DNA"/>
</dbReference>
<dbReference type="SUPFAM" id="SSF88723">
    <property type="entry name" value="PIN domain-like"/>
    <property type="match status" value="1"/>
</dbReference>
<evidence type="ECO:0000313" key="10">
    <source>
        <dbReference type="EMBL" id="TLK26620.1"/>
    </source>
</evidence>
<feature type="domain" description="PIN" evidence="8">
    <location>
        <begin position="3"/>
        <end position="128"/>
    </location>
</feature>
<dbReference type="GO" id="GO:0016787">
    <property type="term" value="F:hydrolase activity"/>
    <property type="evidence" value="ECO:0007669"/>
    <property type="project" value="UniProtKB-KW"/>
</dbReference>
<dbReference type="Gene3D" id="3.40.50.1010">
    <property type="entry name" value="5'-nuclease"/>
    <property type="match status" value="1"/>
</dbReference>
<dbReference type="RefSeq" id="WP_129119041.1">
    <property type="nucleotide sequence ID" value="NZ_BSUI01000010.1"/>
</dbReference>
<evidence type="ECO:0000313" key="12">
    <source>
        <dbReference type="Proteomes" id="UP000536909"/>
    </source>
</evidence>
<keyword evidence="6" id="KW-0460">Magnesium</keyword>
<evidence type="ECO:0000256" key="1">
    <source>
        <dbReference type="ARBA" id="ARBA00001946"/>
    </source>
</evidence>
<dbReference type="InterPro" id="IPR002716">
    <property type="entry name" value="PIN_dom"/>
</dbReference>